<protein>
    <submittedName>
        <fullName evidence="1">Uncharacterized protein</fullName>
    </submittedName>
</protein>
<dbReference type="SUPFAM" id="SSF52540">
    <property type="entry name" value="P-loop containing nucleoside triphosphate hydrolases"/>
    <property type="match status" value="1"/>
</dbReference>
<dbReference type="EMBL" id="JACXSI010000026">
    <property type="protein sequence ID" value="MBD3109000.1"/>
    <property type="molecule type" value="Genomic_DNA"/>
</dbReference>
<accession>A0A927CZW2</accession>
<gene>
    <name evidence="1" type="ORF">IEO70_11585</name>
</gene>
<evidence type="ECO:0000313" key="1">
    <source>
        <dbReference type="EMBL" id="MBD3109000.1"/>
    </source>
</evidence>
<dbReference type="RefSeq" id="WP_190998541.1">
    <property type="nucleotide sequence ID" value="NZ_JACXSI010000026.1"/>
</dbReference>
<keyword evidence="2" id="KW-1185">Reference proteome</keyword>
<organism evidence="1 2">
    <name type="scientific">Peribacillus faecalis</name>
    <dbReference type="NCBI Taxonomy" id="2772559"/>
    <lineage>
        <taxon>Bacteria</taxon>
        <taxon>Bacillati</taxon>
        <taxon>Bacillota</taxon>
        <taxon>Bacilli</taxon>
        <taxon>Bacillales</taxon>
        <taxon>Bacillaceae</taxon>
        <taxon>Peribacillus</taxon>
    </lineage>
</organism>
<dbReference type="InterPro" id="IPR027417">
    <property type="entry name" value="P-loop_NTPase"/>
</dbReference>
<dbReference type="AlphaFoldDB" id="A0A927CZW2"/>
<proteinExistence type="predicted"/>
<comment type="caution">
    <text evidence="1">The sequence shown here is derived from an EMBL/GenBank/DDBJ whole genome shotgun (WGS) entry which is preliminary data.</text>
</comment>
<evidence type="ECO:0000313" key="2">
    <source>
        <dbReference type="Proteomes" id="UP000602076"/>
    </source>
</evidence>
<reference evidence="1" key="1">
    <citation type="submission" date="2020-09" db="EMBL/GenBank/DDBJ databases">
        <title>Bacillus faecalis sp. nov., a moderately halophilic bacterium isolated from cow faeces.</title>
        <authorList>
            <person name="Jiang L."/>
            <person name="Lee J."/>
        </authorList>
    </citation>
    <scope>NUCLEOTIDE SEQUENCE</scope>
    <source>
        <strain evidence="1">AGMB 02131</strain>
    </source>
</reference>
<sequence length="263" mass="30057">MQIYSLSGPSGSGKSSSALAFAHQYKIPAIIDDGLLIINGQKTAGTSAKFEKNALTAVKRATFFDPIHIKDIQKALSLYVVDKILIIGTSDRMTTLIAERLQLGPITRYIHIEDIRTSSEIKIAQYIRKTEGKHIIPVPFKQVEQNFFRRLIQKGMDIFSPKKERIGETTIVLPDFQKGTIHIERKVFHDIIEHICRNNKYVVRCNNLYVQLAGIQSINITIEIINPVSFNIPEEITQLQEDIYESFLQYLNIEFTRIHICIK</sequence>
<name>A0A927CZW2_9BACI</name>
<dbReference type="Proteomes" id="UP000602076">
    <property type="component" value="Unassembled WGS sequence"/>
</dbReference>